<proteinExistence type="inferred from homology"/>
<evidence type="ECO:0000256" key="9">
    <source>
        <dbReference type="HAMAP-Rule" id="MF_00501"/>
    </source>
</evidence>
<evidence type="ECO:0000256" key="1">
    <source>
        <dbReference type="ARBA" id="ARBA00003795"/>
    </source>
</evidence>
<dbReference type="PROSITE" id="PS01143">
    <property type="entry name" value="RIBOSOMAL_L31"/>
    <property type="match status" value="1"/>
</dbReference>
<comment type="function">
    <text evidence="1 9">Binds the 23S rRNA.</text>
</comment>
<evidence type="ECO:0000256" key="3">
    <source>
        <dbReference type="ARBA" id="ARBA00011838"/>
    </source>
</evidence>
<dbReference type="InterPro" id="IPR002150">
    <property type="entry name" value="Ribosomal_bL31"/>
</dbReference>
<keyword evidence="7 9" id="KW-0687">Ribonucleoprotein</keyword>
<gene>
    <name evidence="9" type="primary">rpmE</name>
    <name evidence="10" type="ORF">EDC90_1004143</name>
</gene>
<protein>
    <recommendedName>
        <fullName evidence="8 9">Large ribosomal subunit protein bL31</fullName>
    </recommendedName>
</protein>
<evidence type="ECO:0000256" key="4">
    <source>
        <dbReference type="ARBA" id="ARBA00022730"/>
    </source>
</evidence>
<dbReference type="GO" id="GO:0019843">
    <property type="term" value="F:rRNA binding"/>
    <property type="evidence" value="ECO:0007669"/>
    <property type="project" value="UniProtKB-KW"/>
</dbReference>
<keyword evidence="4 9" id="KW-0699">rRNA-binding</keyword>
<dbReference type="SUPFAM" id="SSF143800">
    <property type="entry name" value="L28p-like"/>
    <property type="match status" value="1"/>
</dbReference>
<dbReference type="GO" id="GO:0006412">
    <property type="term" value="P:translation"/>
    <property type="evidence" value="ECO:0007669"/>
    <property type="project" value="UniProtKB-UniRule"/>
</dbReference>
<dbReference type="Proteomes" id="UP000295097">
    <property type="component" value="Unassembled WGS sequence"/>
</dbReference>
<accession>A0A4R3NV15</accession>
<dbReference type="Gene3D" id="4.10.830.30">
    <property type="entry name" value="Ribosomal protein L31"/>
    <property type="match status" value="1"/>
</dbReference>
<dbReference type="GO" id="GO:0003735">
    <property type="term" value="F:structural constituent of ribosome"/>
    <property type="evidence" value="ECO:0007669"/>
    <property type="project" value="InterPro"/>
</dbReference>
<organism evidence="10 11">
    <name type="scientific">Martelella mediterranea</name>
    <dbReference type="NCBI Taxonomy" id="293089"/>
    <lineage>
        <taxon>Bacteria</taxon>
        <taxon>Pseudomonadati</taxon>
        <taxon>Pseudomonadota</taxon>
        <taxon>Alphaproteobacteria</taxon>
        <taxon>Hyphomicrobiales</taxon>
        <taxon>Aurantimonadaceae</taxon>
        <taxon>Martelella</taxon>
    </lineage>
</organism>
<evidence type="ECO:0000256" key="7">
    <source>
        <dbReference type="ARBA" id="ARBA00023274"/>
    </source>
</evidence>
<evidence type="ECO:0000256" key="2">
    <source>
        <dbReference type="ARBA" id="ARBA00009296"/>
    </source>
</evidence>
<dbReference type="InterPro" id="IPR034704">
    <property type="entry name" value="Ribosomal_bL28/bL31-like_sf"/>
</dbReference>
<evidence type="ECO:0000256" key="8">
    <source>
        <dbReference type="ARBA" id="ARBA00035687"/>
    </source>
</evidence>
<dbReference type="Pfam" id="PF01197">
    <property type="entry name" value="Ribosomal_L31"/>
    <property type="match status" value="1"/>
</dbReference>
<dbReference type="InterPro" id="IPR027491">
    <property type="entry name" value="Ribosomal_bL31_A"/>
</dbReference>
<dbReference type="PANTHER" id="PTHR33280:SF6">
    <property type="entry name" value="LARGE RIBOSOMAL SUBUNIT PROTEIN BL31A"/>
    <property type="match status" value="1"/>
</dbReference>
<comment type="caution">
    <text evidence="9">Lacks conserved residue(s) required for the propagation of feature annotation.</text>
</comment>
<evidence type="ECO:0000313" key="11">
    <source>
        <dbReference type="Proteomes" id="UP000295097"/>
    </source>
</evidence>
<dbReference type="PRINTS" id="PR01249">
    <property type="entry name" value="RIBOSOMALL31"/>
</dbReference>
<comment type="caution">
    <text evidence="10">The sequence shown here is derived from an EMBL/GenBank/DDBJ whole genome shotgun (WGS) entry which is preliminary data.</text>
</comment>
<evidence type="ECO:0000313" key="10">
    <source>
        <dbReference type="EMBL" id="TCT42842.1"/>
    </source>
</evidence>
<dbReference type="GO" id="GO:1990904">
    <property type="term" value="C:ribonucleoprotein complex"/>
    <property type="evidence" value="ECO:0007669"/>
    <property type="project" value="UniProtKB-KW"/>
</dbReference>
<comment type="subunit">
    <text evidence="3 9">Part of the 50S ribosomal subunit.</text>
</comment>
<comment type="similarity">
    <text evidence="2 9">Belongs to the bacterial ribosomal protein bL31 family. Type A subfamily.</text>
</comment>
<dbReference type="NCBIfam" id="NF001809">
    <property type="entry name" value="PRK00528.1"/>
    <property type="match status" value="1"/>
</dbReference>
<keyword evidence="11" id="KW-1185">Reference proteome</keyword>
<dbReference type="HAMAP" id="MF_00501">
    <property type="entry name" value="Ribosomal_bL31_1"/>
    <property type="match status" value="1"/>
</dbReference>
<dbReference type="EMBL" id="SMAR01000004">
    <property type="protein sequence ID" value="TCT42842.1"/>
    <property type="molecule type" value="Genomic_DNA"/>
</dbReference>
<keyword evidence="5 9" id="KW-0694">RNA-binding</keyword>
<dbReference type="NCBIfam" id="TIGR00105">
    <property type="entry name" value="L31"/>
    <property type="match status" value="1"/>
</dbReference>
<evidence type="ECO:0000256" key="6">
    <source>
        <dbReference type="ARBA" id="ARBA00022980"/>
    </source>
</evidence>
<sequence length="134" mass="14752">MCQQAVIMAVAALVIRFSFLYSDRNQSESRGLVVRCHGFVYSIGPAGAMVPSADEACRKNVMKADIHPDYHTIKVVMTDGTEYETRSTWGKEGDVMNLDIDPTSHPAWTGGQQNLLDRGGRVSKFNKRFGGLGI</sequence>
<keyword evidence="6 9" id="KW-0689">Ribosomal protein</keyword>
<dbReference type="PANTHER" id="PTHR33280">
    <property type="entry name" value="50S RIBOSOMAL PROTEIN L31, CHLOROPLASTIC"/>
    <property type="match status" value="1"/>
</dbReference>
<evidence type="ECO:0000256" key="5">
    <source>
        <dbReference type="ARBA" id="ARBA00022884"/>
    </source>
</evidence>
<reference evidence="10 11" key="1">
    <citation type="submission" date="2019-03" db="EMBL/GenBank/DDBJ databases">
        <title>Freshwater and sediment microbial communities from various areas in North America, analyzing microbe dynamics in response to fracking.</title>
        <authorList>
            <person name="Lamendella R."/>
        </authorList>
    </citation>
    <scope>NUCLEOTIDE SEQUENCE [LARGE SCALE GENOMIC DNA]</scope>
    <source>
        <strain evidence="10 11">175.2</strain>
    </source>
</reference>
<dbReference type="AlphaFoldDB" id="A0A4R3NV15"/>
<dbReference type="GO" id="GO:0005840">
    <property type="term" value="C:ribosome"/>
    <property type="evidence" value="ECO:0007669"/>
    <property type="project" value="UniProtKB-KW"/>
</dbReference>
<dbReference type="InterPro" id="IPR042105">
    <property type="entry name" value="Ribosomal_bL31_sf"/>
</dbReference>
<name>A0A4R3NV15_9HYPH</name>